<dbReference type="InterPro" id="IPR038750">
    <property type="entry name" value="YczE/YyaS-like"/>
</dbReference>
<evidence type="ECO:0008006" key="4">
    <source>
        <dbReference type="Google" id="ProtNLM"/>
    </source>
</evidence>
<dbReference type="PANTHER" id="PTHR40078:SF1">
    <property type="entry name" value="INTEGRAL MEMBRANE PROTEIN"/>
    <property type="match status" value="1"/>
</dbReference>
<dbReference type="AlphaFoldDB" id="A0A6M5UDQ9"/>
<feature type="transmembrane region" description="Helical" evidence="1">
    <location>
        <begin position="149"/>
        <end position="176"/>
    </location>
</feature>
<reference evidence="2 3" key="1">
    <citation type="journal article" date="2022" name="Int. J. Syst. Evol. Microbiol.">
        <title>Cellulosimicrobium protaetiae sp. nov., isolated from the gut of the larva of Protaetia brevitarsis seulensis.</title>
        <authorList>
            <person name="Le Han H."/>
            <person name="Nguyen T.T.H."/>
            <person name="Li Z."/>
            <person name="Shin N.R."/>
            <person name="Kim S.G."/>
        </authorList>
    </citation>
    <scope>NUCLEOTIDE SEQUENCE [LARGE SCALE GENOMIC DNA]</scope>
    <source>
        <strain evidence="2 3">BI34</strain>
    </source>
</reference>
<feature type="transmembrane region" description="Helical" evidence="1">
    <location>
        <begin position="46"/>
        <end position="65"/>
    </location>
</feature>
<dbReference type="PANTHER" id="PTHR40078">
    <property type="entry name" value="INTEGRAL MEMBRANE PROTEIN-RELATED"/>
    <property type="match status" value="1"/>
</dbReference>
<dbReference type="Pfam" id="PF19700">
    <property type="entry name" value="DUF6198"/>
    <property type="match status" value="1"/>
</dbReference>
<keyword evidence="1" id="KW-1133">Transmembrane helix</keyword>
<evidence type="ECO:0000256" key="1">
    <source>
        <dbReference type="SAM" id="Phobius"/>
    </source>
</evidence>
<dbReference type="EMBL" id="CP052757">
    <property type="protein sequence ID" value="QJW36717.1"/>
    <property type="molecule type" value="Genomic_DNA"/>
</dbReference>
<feature type="transmembrane region" description="Helical" evidence="1">
    <location>
        <begin position="72"/>
        <end position="93"/>
    </location>
</feature>
<proteinExistence type="predicted"/>
<protein>
    <recommendedName>
        <fullName evidence="4">Membrane protein YczE</fullName>
    </recommendedName>
</protein>
<dbReference type="OrthoDB" id="154912at2"/>
<evidence type="ECO:0000313" key="2">
    <source>
        <dbReference type="EMBL" id="QJW36717.1"/>
    </source>
</evidence>
<gene>
    <name evidence="2" type="ORF">FIC82_011475</name>
</gene>
<keyword evidence="1" id="KW-0472">Membrane</keyword>
<organism evidence="2 3">
    <name type="scientific">Cellulosimicrobium protaetiae</name>
    <dbReference type="NCBI Taxonomy" id="2587808"/>
    <lineage>
        <taxon>Bacteria</taxon>
        <taxon>Bacillati</taxon>
        <taxon>Actinomycetota</taxon>
        <taxon>Actinomycetes</taxon>
        <taxon>Micrococcales</taxon>
        <taxon>Promicromonosporaceae</taxon>
        <taxon>Cellulosimicrobium</taxon>
    </lineage>
</organism>
<name>A0A6M5UDQ9_9MICO</name>
<accession>A0A6M5UDQ9</accession>
<keyword evidence="1" id="KW-0812">Transmembrane</keyword>
<feature type="transmembrane region" description="Helical" evidence="1">
    <location>
        <begin position="105"/>
        <end position="128"/>
    </location>
</feature>
<dbReference type="RefSeq" id="WP_154798631.1">
    <property type="nucleotide sequence ID" value="NZ_CP052757.1"/>
</dbReference>
<keyword evidence="3" id="KW-1185">Reference proteome</keyword>
<dbReference type="KEGG" id="cprt:FIC82_011475"/>
<evidence type="ECO:0000313" key="3">
    <source>
        <dbReference type="Proteomes" id="UP000451354"/>
    </source>
</evidence>
<sequence length="212" mass="21701">MSTTRRLAQLVVGLALFGASIALLVRADLGLFPWDVLHQGVARATGLPLGVVVILASVVVLVLWIPLRQRPGLGTVANVVLVGVFVDLTLAVLPTVEALPGRVALLVAGVVVNAAATGLYIGAGYGPGPRDGLMTGLAARGLSLRWSRLGIELVVLAAGFALGGTVGVGTVVYAFAVGPLVQPFLTLFTVPTRRSTDHASAESLPTTPGDRS</sequence>
<dbReference type="Proteomes" id="UP000451354">
    <property type="component" value="Chromosome"/>
</dbReference>